<evidence type="ECO:0000313" key="7">
    <source>
        <dbReference type="EMBL" id="KAJ8934523.1"/>
    </source>
</evidence>
<evidence type="ECO:0000256" key="1">
    <source>
        <dbReference type="ARBA" id="ARBA00000083"/>
    </source>
</evidence>
<reference evidence="7" key="1">
    <citation type="journal article" date="2023" name="Insect Mol. Biol.">
        <title>Genome sequencing provides insights into the evolution of gene families encoding plant cell wall-degrading enzymes in longhorned beetles.</title>
        <authorList>
            <person name="Shin N.R."/>
            <person name="Okamura Y."/>
            <person name="Kirsch R."/>
            <person name="Pauchet Y."/>
        </authorList>
    </citation>
    <scope>NUCLEOTIDE SEQUENCE</scope>
    <source>
        <strain evidence="7">RBIC_L_NR</strain>
    </source>
</reference>
<protein>
    <recommendedName>
        <fullName evidence="4">UDP-glucose 4-epimerase</fullName>
        <ecNumber evidence="4">5.1.3.2</ecNumber>
    </recommendedName>
</protein>
<dbReference type="GO" id="GO:0003978">
    <property type="term" value="F:UDP-glucose 4-epimerase activity"/>
    <property type="evidence" value="ECO:0007669"/>
    <property type="project" value="UniProtKB-EC"/>
</dbReference>
<keyword evidence="6" id="KW-0413">Isomerase</keyword>
<comment type="cofactor">
    <cofactor evidence="2">
        <name>NAD(+)</name>
        <dbReference type="ChEBI" id="CHEBI:57540"/>
    </cofactor>
</comment>
<dbReference type="Proteomes" id="UP001162156">
    <property type="component" value="Unassembled WGS sequence"/>
</dbReference>
<dbReference type="GO" id="GO:0033499">
    <property type="term" value="P:galactose catabolic process via UDP-galactose, Leloir pathway"/>
    <property type="evidence" value="ECO:0007669"/>
    <property type="project" value="TreeGrafter"/>
</dbReference>
<sequence length="71" mass="8133">MAKTFSEVSGKQINYEIVGRREGDIAECYADATSARIDLNWTATRDIVAMCRDTWNWQKKNPKGFRTNLSC</sequence>
<comment type="caution">
    <text evidence="7">The sequence shown here is derived from an EMBL/GenBank/DDBJ whole genome shotgun (WGS) entry which is preliminary data.</text>
</comment>
<dbReference type="GO" id="GO:0005829">
    <property type="term" value="C:cytosol"/>
    <property type="evidence" value="ECO:0007669"/>
    <property type="project" value="TreeGrafter"/>
</dbReference>
<comment type="pathway">
    <text evidence="3">Carbohydrate metabolism; galactose metabolism.</text>
</comment>
<keyword evidence="5" id="KW-0520">NAD</keyword>
<gene>
    <name evidence="7" type="ORF">NQ314_013306</name>
</gene>
<evidence type="ECO:0000256" key="3">
    <source>
        <dbReference type="ARBA" id="ARBA00004947"/>
    </source>
</evidence>
<dbReference type="PANTHER" id="PTHR43725:SF47">
    <property type="entry name" value="UDP-GLUCOSE 4-EPIMERASE"/>
    <property type="match status" value="1"/>
</dbReference>
<comment type="catalytic activity">
    <reaction evidence="1">
        <text>UDP-alpha-D-glucose = UDP-alpha-D-galactose</text>
        <dbReference type="Rhea" id="RHEA:22168"/>
        <dbReference type="ChEBI" id="CHEBI:58885"/>
        <dbReference type="ChEBI" id="CHEBI:66914"/>
        <dbReference type="EC" id="5.1.3.2"/>
    </reaction>
</comment>
<dbReference type="SUPFAM" id="SSF51735">
    <property type="entry name" value="NAD(P)-binding Rossmann-fold domains"/>
    <property type="match status" value="1"/>
</dbReference>
<evidence type="ECO:0000313" key="8">
    <source>
        <dbReference type="Proteomes" id="UP001162156"/>
    </source>
</evidence>
<accession>A0AAV8X7U9</accession>
<dbReference type="AlphaFoldDB" id="A0AAV8X7U9"/>
<dbReference type="EMBL" id="JANEYF010003719">
    <property type="protein sequence ID" value="KAJ8934523.1"/>
    <property type="molecule type" value="Genomic_DNA"/>
</dbReference>
<name>A0AAV8X7U9_9CUCU</name>
<proteinExistence type="predicted"/>
<dbReference type="InterPro" id="IPR036291">
    <property type="entry name" value="NAD(P)-bd_dom_sf"/>
</dbReference>
<dbReference type="PANTHER" id="PTHR43725">
    <property type="entry name" value="UDP-GLUCOSE 4-EPIMERASE"/>
    <property type="match status" value="1"/>
</dbReference>
<evidence type="ECO:0000256" key="6">
    <source>
        <dbReference type="ARBA" id="ARBA00023235"/>
    </source>
</evidence>
<evidence type="ECO:0000256" key="2">
    <source>
        <dbReference type="ARBA" id="ARBA00001911"/>
    </source>
</evidence>
<dbReference type="Gene3D" id="3.90.25.10">
    <property type="entry name" value="UDP-galactose 4-epimerase, domain 1"/>
    <property type="match status" value="1"/>
</dbReference>
<dbReference type="EC" id="5.1.3.2" evidence="4"/>
<evidence type="ECO:0000256" key="4">
    <source>
        <dbReference type="ARBA" id="ARBA00013189"/>
    </source>
</evidence>
<keyword evidence="8" id="KW-1185">Reference proteome</keyword>
<organism evidence="7 8">
    <name type="scientific">Rhamnusium bicolor</name>
    <dbReference type="NCBI Taxonomy" id="1586634"/>
    <lineage>
        <taxon>Eukaryota</taxon>
        <taxon>Metazoa</taxon>
        <taxon>Ecdysozoa</taxon>
        <taxon>Arthropoda</taxon>
        <taxon>Hexapoda</taxon>
        <taxon>Insecta</taxon>
        <taxon>Pterygota</taxon>
        <taxon>Neoptera</taxon>
        <taxon>Endopterygota</taxon>
        <taxon>Coleoptera</taxon>
        <taxon>Polyphaga</taxon>
        <taxon>Cucujiformia</taxon>
        <taxon>Chrysomeloidea</taxon>
        <taxon>Cerambycidae</taxon>
        <taxon>Lepturinae</taxon>
        <taxon>Rhagiini</taxon>
        <taxon>Rhamnusium</taxon>
    </lineage>
</organism>
<evidence type="ECO:0000256" key="5">
    <source>
        <dbReference type="ARBA" id="ARBA00023027"/>
    </source>
</evidence>